<sequence length="177" mass="20031">MSSAFVVPLKELRLVEPDALTMPAAHAWLGYWRELCERAPDGMARRADLDLIRDRPQLARLAVWIEVLTDDYRFILAGEDVRALFGRSIKDLKLSEIRFTGCAETTWRQYDAAVETRQPCCSIGRYYFSDASSYQVGGTRATREMAMLPFVNPDGAVDRLLAGMAFDTRQPRLSAFS</sequence>
<dbReference type="Pfam" id="PF07310">
    <property type="entry name" value="PAS_5"/>
    <property type="match status" value="1"/>
</dbReference>
<organism evidence="1 2">
    <name type="scientific">Rhodovibrio sodomensis</name>
    <dbReference type="NCBI Taxonomy" id="1088"/>
    <lineage>
        <taxon>Bacteria</taxon>
        <taxon>Pseudomonadati</taxon>
        <taxon>Pseudomonadota</taxon>
        <taxon>Alphaproteobacteria</taxon>
        <taxon>Rhodospirillales</taxon>
        <taxon>Rhodovibrionaceae</taxon>
        <taxon>Rhodovibrio</taxon>
    </lineage>
</organism>
<dbReference type="InterPro" id="IPR009922">
    <property type="entry name" value="DUF1457"/>
</dbReference>
<keyword evidence="2" id="KW-1185">Reference proteome</keyword>
<evidence type="ECO:0008006" key="3">
    <source>
        <dbReference type="Google" id="ProtNLM"/>
    </source>
</evidence>
<evidence type="ECO:0000313" key="2">
    <source>
        <dbReference type="Proteomes" id="UP001296873"/>
    </source>
</evidence>
<comment type="caution">
    <text evidence="1">The sequence shown here is derived from an EMBL/GenBank/DDBJ whole genome shotgun (WGS) entry which is preliminary data.</text>
</comment>
<dbReference type="Proteomes" id="UP001296873">
    <property type="component" value="Unassembled WGS sequence"/>
</dbReference>
<protein>
    <recommendedName>
        <fullName evidence="3">PAS domain-containing protein</fullName>
    </recommendedName>
</protein>
<reference evidence="1 2" key="1">
    <citation type="journal article" date="2020" name="Microorganisms">
        <title>Osmotic Adaptation and Compatible Solute Biosynthesis of Phototrophic Bacteria as Revealed from Genome Analyses.</title>
        <authorList>
            <person name="Imhoff J.F."/>
            <person name="Rahn T."/>
            <person name="Kunzel S."/>
            <person name="Keller A."/>
            <person name="Neulinger S.C."/>
        </authorList>
    </citation>
    <scope>NUCLEOTIDE SEQUENCE [LARGE SCALE GENOMIC DNA]</scope>
    <source>
        <strain evidence="1 2">DSM 9895</strain>
    </source>
</reference>
<proteinExistence type="predicted"/>
<dbReference type="EMBL" id="NRRL01000007">
    <property type="protein sequence ID" value="MBK1667431.1"/>
    <property type="molecule type" value="Genomic_DNA"/>
</dbReference>
<dbReference type="RefSeq" id="WP_200339534.1">
    <property type="nucleotide sequence ID" value="NZ_NRRL01000007.1"/>
</dbReference>
<accession>A0ABS1DBY1</accession>
<name>A0ABS1DBY1_9PROT</name>
<evidence type="ECO:0000313" key="1">
    <source>
        <dbReference type="EMBL" id="MBK1667431.1"/>
    </source>
</evidence>
<gene>
    <name evidence="1" type="ORF">CKO28_05225</name>
</gene>